<dbReference type="Proteomes" id="UP000657421">
    <property type="component" value="Unassembled WGS sequence"/>
</dbReference>
<keyword evidence="3" id="KW-1185">Reference proteome</keyword>
<keyword evidence="1" id="KW-0732">Signal</keyword>
<name>A0ABR7NCN7_9FIRM</name>
<accession>A0ABR7NCN7</accession>
<evidence type="ECO:0000256" key="1">
    <source>
        <dbReference type="SAM" id="SignalP"/>
    </source>
</evidence>
<organism evidence="2 3">
    <name type="scientific">Jingyaoa shaoxingensis</name>
    <dbReference type="NCBI Taxonomy" id="2763671"/>
    <lineage>
        <taxon>Bacteria</taxon>
        <taxon>Bacillati</taxon>
        <taxon>Bacillota</taxon>
        <taxon>Clostridia</taxon>
        <taxon>Lachnospirales</taxon>
        <taxon>Lachnospiraceae</taxon>
        <taxon>Jingyaoa</taxon>
    </lineage>
</organism>
<feature type="chain" id="PRO_5046500780" evidence="1">
    <location>
        <begin position="23"/>
        <end position="167"/>
    </location>
</feature>
<feature type="signal peptide" evidence="1">
    <location>
        <begin position="1"/>
        <end position="22"/>
    </location>
</feature>
<gene>
    <name evidence="2" type="ORF">H8716_13975</name>
</gene>
<dbReference type="EMBL" id="JACRSZ010000016">
    <property type="protein sequence ID" value="MBC8574175.1"/>
    <property type="molecule type" value="Genomic_DNA"/>
</dbReference>
<evidence type="ECO:0000313" key="2">
    <source>
        <dbReference type="EMBL" id="MBC8574175.1"/>
    </source>
</evidence>
<evidence type="ECO:0000313" key="3">
    <source>
        <dbReference type="Proteomes" id="UP000657421"/>
    </source>
</evidence>
<proteinExistence type="predicted"/>
<comment type="caution">
    <text evidence="2">The sequence shown here is derived from an EMBL/GenBank/DDBJ whole genome shotgun (WGS) entry which is preliminary data.</text>
</comment>
<dbReference type="RefSeq" id="WP_249309680.1">
    <property type="nucleotide sequence ID" value="NZ_JACRSZ010000016.1"/>
</dbReference>
<sequence>MKKTFVVLAAILSMSTMIGTYAKTEEKRNIEDILHIGDIYENTFYSDDDINVSVVEMVTKINKDGTFEAEALGELLEKSGAYTVNHFEADGEENYTSYVKKKNMQIPDDLKKCLDQLTDADIVSAKWDEELKEIDDLIIVQQFIAGNAENLLIQQHRIGVSNIDEEE</sequence>
<protein>
    <submittedName>
        <fullName evidence="2">Uncharacterized protein</fullName>
    </submittedName>
</protein>
<reference evidence="2 3" key="1">
    <citation type="submission" date="2020-08" db="EMBL/GenBank/DDBJ databases">
        <title>Genome public.</title>
        <authorList>
            <person name="Liu C."/>
            <person name="Sun Q."/>
        </authorList>
    </citation>
    <scope>NUCLEOTIDE SEQUENCE [LARGE SCALE GENOMIC DNA]</scope>
    <source>
        <strain evidence="2 3">NSJ-46</strain>
    </source>
</reference>